<name>A0A2U2RNN1_9MICO</name>
<feature type="transmembrane region" description="Helical" evidence="1">
    <location>
        <begin position="112"/>
        <end position="137"/>
    </location>
</feature>
<feature type="transmembrane region" description="Helical" evidence="1">
    <location>
        <begin position="71"/>
        <end position="100"/>
    </location>
</feature>
<keyword evidence="1" id="KW-1133">Transmembrane helix</keyword>
<feature type="transmembrane region" description="Helical" evidence="1">
    <location>
        <begin position="149"/>
        <end position="167"/>
    </location>
</feature>
<comment type="caution">
    <text evidence="2">The sequence shown here is derived from an EMBL/GenBank/DDBJ whole genome shotgun (WGS) entry which is preliminary data.</text>
</comment>
<accession>A0A2U2RNN1</accession>
<organism evidence="2 3">
    <name type="scientific">Brachybacterium endophyticum</name>
    <dbReference type="NCBI Taxonomy" id="2182385"/>
    <lineage>
        <taxon>Bacteria</taxon>
        <taxon>Bacillati</taxon>
        <taxon>Actinomycetota</taxon>
        <taxon>Actinomycetes</taxon>
        <taxon>Micrococcales</taxon>
        <taxon>Dermabacteraceae</taxon>
        <taxon>Brachybacterium</taxon>
    </lineage>
</organism>
<dbReference type="Proteomes" id="UP000245590">
    <property type="component" value="Unassembled WGS sequence"/>
</dbReference>
<sequence length="189" mass="19147">MLSAPPEVVRAAIERSIRGAHSLALASSLVGTALILTLAVPAVTTVVFATWGGDLAGPSTGNELDGLGVVLGYIGSNLVALAIAAVLAIAALVLDILMLVRTCELLRRRVRGAVALLLSLAAATGVLTTPVLGVLSFVPAGVMPGRTEAIEAALLGLGALAYLMPLMGRLLMIGFAWDLAPAGPDPLRP</sequence>
<gene>
    <name evidence="2" type="ORF">DEO23_02300</name>
</gene>
<dbReference type="AlphaFoldDB" id="A0A2U2RNN1"/>
<evidence type="ECO:0000313" key="3">
    <source>
        <dbReference type="Proteomes" id="UP000245590"/>
    </source>
</evidence>
<evidence type="ECO:0000313" key="2">
    <source>
        <dbReference type="EMBL" id="PWH07482.1"/>
    </source>
</evidence>
<proteinExistence type="predicted"/>
<feature type="transmembrane region" description="Helical" evidence="1">
    <location>
        <begin position="23"/>
        <end position="51"/>
    </location>
</feature>
<evidence type="ECO:0000256" key="1">
    <source>
        <dbReference type="SAM" id="Phobius"/>
    </source>
</evidence>
<protein>
    <submittedName>
        <fullName evidence="2">Uncharacterized protein</fullName>
    </submittedName>
</protein>
<keyword evidence="1" id="KW-0812">Transmembrane</keyword>
<dbReference type="RefSeq" id="WP_109274368.1">
    <property type="nucleotide sequence ID" value="NZ_QFKX01000001.1"/>
</dbReference>
<dbReference type="EMBL" id="QFKX01000001">
    <property type="protein sequence ID" value="PWH07482.1"/>
    <property type="molecule type" value="Genomic_DNA"/>
</dbReference>
<keyword evidence="3" id="KW-1185">Reference proteome</keyword>
<reference evidence="2 3" key="1">
    <citation type="submission" date="2018-05" db="EMBL/GenBank/DDBJ databases">
        <title>Brachybacterium sp. M1HQ-2T, whole genome shotgun sequence.</title>
        <authorList>
            <person name="Tuo L."/>
        </authorList>
    </citation>
    <scope>NUCLEOTIDE SEQUENCE [LARGE SCALE GENOMIC DNA]</scope>
    <source>
        <strain evidence="2 3">M1HQ-2</strain>
    </source>
</reference>
<keyword evidence="1" id="KW-0472">Membrane</keyword>